<dbReference type="InterPro" id="IPR035965">
    <property type="entry name" value="PAS-like_dom_sf"/>
</dbReference>
<dbReference type="SUPFAM" id="SSF55785">
    <property type="entry name" value="PYP-like sensor domain (PAS domain)"/>
    <property type="match status" value="1"/>
</dbReference>
<dbReference type="PROSITE" id="PS51845">
    <property type="entry name" value="PDEASE_I_2"/>
    <property type="match status" value="1"/>
</dbReference>
<sequence>MRWCCGGSYSENNGARGGGGPPTPLLTVGGAAGGGGGPPHAVYDTYGPMQIRLHKTAIFVTEGTGESVFVDALRTAGWNCTITFPSQATSDVESVCPLVVFIDLHIPHPCQIAKDISAVGTEDILIASISEKHISDKRRRSLAQSSIAHHTTWNSRDIAFFDYLARLANRIRVLPALFAALDEAEQAIEVCDEQRIVQYVNRAYENITGCIRSEVIGQPESEMRRKSLPRARGDEHDRRRNSTEWKFIRVPFANNSQFVYMKRSNTTSEAAIFRDVSLKSLKSQTGVIEAPITEALTTLRDVASRIEGEPAQLVREALKTLSSHELYAPSITRFRDSDRIATQYYDGLIRLHHPARQRKRSVVDAHREKRGSHGEKRRVSADVKNALENDNFWKFDILHLEKVSDHHALSQIGMKVFERWKVCEVLGCSDDLLNRWILSIEAHYHAGNTYHNATHAADVLQATSFFLDSSSVATHVNENHAVAALLAAAVHDLDHPGRGNAYLINTRQSLAVLYNDNSILENHHIALAFQLTLQHNANVNIFCHLTREEFMSMRHAMVEMVLATDISRHFEYLAKFNKMSVIDVVDEQREKNSMTICDMLIKCADISNPAREWTLCQRWAYRIVEEYFEQTREEKEKGLPVTMEVFDRNTCNVPITQCGFIDMFAREAFATFTEFAHLPELLEQLESNYDKWKQMTSQWTPSHNTNLAL</sequence>
<dbReference type="GO" id="GO:0046872">
    <property type="term" value="F:metal ion binding"/>
    <property type="evidence" value="ECO:0007669"/>
    <property type="project" value="UniProtKB-KW"/>
</dbReference>
<dbReference type="AlphaFoldDB" id="A0A8S1F7I4"/>
<dbReference type="OrthoDB" id="189220at2759"/>
<dbReference type="FunFam" id="1.10.1300.10:FF:000020">
    <property type="entry name" value="Phosphodiesterase"/>
    <property type="match status" value="1"/>
</dbReference>
<feature type="region of interest" description="Disordered" evidence="8">
    <location>
        <begin position="359"/>
        <end position="378"/>
    </location>
</feature>
<feature type="binding site" evidence="6">
    <location>
        <position position="492"/>
    </location>
    <ligand>
        <name>Zn(2+)</name>
        <dbReference type="ChEBI" id="CHEBI:29105"/>
        <label>2</label>
    </ligand>
</feature>
<evidence type="ECO:0000256" key="6">
    <source>
        <dbReference type="PIRSR" id="PIRSR623088-3"/>
    </source>
</evidence>
<feature type="binding site" evidence="5">
    <location>
        <position position="657"/>
    </location>
    <ligand>
        <name>AMP</name>
        <dbReference type="ChEBI" id="CHEBI:456215"/>
    </ligand>
</feature>
<keyword evidence="3 7" id="KW-0378">Hydrolase</keyword>
<keyword evidence="11" id="KW-1185">Reference proteome</keyword>
<dbReference type="InterPro" id="IPR023088">
    <property type="entry name" value="PDEase"/>
</dbReference>
<feature type="binding site" evidence="5">
    <location>
        <position position="605"/>
    </location>
    <ligand>
        <name>AMP</name>
        <dbReference type="ChEBI" id="CHEBI:456215"/>
    </ligand>
</feature>
<dbReference type="InterPro" id="IPR023174">
    <property type="entry name" value="PDEase_CS"/>
</dbReference>
<feature type="binding site" evidence="6">
    <location>
        <position position="492"/>
    </location>
    <ligand>
        <name>Zn(2+)</name>
        <dbReference type="ChEBI" id="CHEBI:29105"/>
        <label>1</label>
    </ligand>
</feature>
<evidence type="ECO:0000256" key="2">
    <source>
        <dbReference type="ARBA" id="ARBA00022723"/>
    </source>
</evidence>
<evidence type="ECO:0000256" key="7">
    <source>
        <dbReference type="RuleBase" id="RU363067"/>
    </source>
</evidence>
<comment type="caution">
    <text evidence="10">The sequence shown here is derived from an EMBL/GenBank/DDBJ whole genome shotgun (WGS) entry which is preliminary data.</text>
</comment>
<dbReference type="InterPro" id="IPR003607">
    <property type="entry name" value="HD/PDEase_dom"/>
</dbReference>
<proteinExistence type="inferred from homology"/>
<dbReference type="PROSITE" id="PS00126">
    <property type="entry name" value="PDEASE_I_1"/>
    <property type="match status" value="1"/>
</dbReference>
<protein>
    <recommendedName>
        <fullName evidence="7">Phosphodiesterase</fullName>
        <ecNumber evidence="7">3.1.4.-</ecNumber>
    </recommendedName>
</protein>
<dbReference type="InterPro" id="IPR002073">
    <property type="entry name" value="PDEase_catalytic_dom"/>
</dbReference>
<dbReference type="Pfam" id="PF00233">
    <property type="entry name" value="PDEase_I"/>
    <property type="match status" value="1"/>
</dbReference>
<dbReference type="SMART" id="SM00471">
    <property type="entry name" value="HDc"/>
    <property type="match status" value="1"/>
</dbReference>
<dbReference type="Gene3D" id="1.10.1300.10">
    <property type="entry name" value="3'5'-cyclic nucleotide phosphodiesterase, catalytic domain"/>
    <property type="match status" value="1"/>
</dbReference>
<comment type="similarity">
    <text evidence="1 7">Belongs to the cyclic nucleotide phosphodiesterase family.</text>
</comment>
<accession>A0A8S1F7I4</accession>
<dbReference type="Gene3D" id="3.30.450.20">
    <property type="entry name" value="PAS domain"/>
    <property type="match status" value="1"/>
</dbReference>
<evidence type="ECO:0000313" key="11">
    <source>
        <dbReference type="Proteomes" id="UP000494206"/>
    </source>
</evidence>
<feature type="binding site" evidence="6">
    <location>
        <position position="605"/>
    </location>
    <ligand>
        <name>Zn(2+)</name>
        <dbReference type="ChEBI" id="CHEBI:29105"/>
        <label>1</label>
    </ligand>
</feature>
<name>A0A8S1F7I4_9PELO</name>
<feature type="binding site" evidence="6">
    <location>
        <position position="491"/>
    </location>
    <ligand>
        <name>Zn(2+)</name>
        <dbReference type="ChEBI" id="CHEBI:29105"/>
        <label>1</label>
    </ligand>
</feature>
<dbReference type="EMBL" id="CADEPM010000007">
    <property type="protein sequence ID" value="CAB3408201.1"/>
    <property type="molecule type" value="Genomic_DNA"/>
</dbReference>
<gene>
    <name evidence="10" type="ORF">CBOVIS_LOCUS10009</name>
</gene>
<dbReference type="EC" id="3.1.4.-" evidence="7"/>
<dbReference type="GO" id="GO:0007165">
    <property type="term" value="P:signal transduction"/>
    <property type="evidence" value="ECO:0007669"/>
    <property type="project" value="InterPro"/>
</dbReference>
<reference evidence="10 11" key="1">
    <citation type="submission" date="2020-04" db="EMBL/GenBank/DDBJ databases">
        <authorList>
            <person name="Laetsch R D."/>
            <person name="Stevens L."/>
            <person name="Kumar S."/>
            <person name="Blaxter L. M."/>
        </authorList>
    </citation>
    <scope>NUCLEOTIDE SEQUENCE [LARGE SCALE GENOMIC DNA]</scope>
</reference>
<keyword evidence="2 6" id="KW-0479">Metal-binding</keyword>
<evidence type="ECO:0000313" key="10">
    <source>
        <dbReference type="EMBL" id="CAB3408201.1"/>
    </source>
</evidence>
<feature type="binding site" evidence="5">
    <location>
        <position position="492"/>
    </location>
    <ligand>
        <name>AMP</name>
        <dbReference type="ChEBI" id="CHEBI:456215"/>
    </ligand>
</feature>
<feature type="compositionally biased region" description="Basic and acidic residues" evidence="8">
    <location>
        <begin position="361"/>
        <end position="378"/>
    </location>
</feature>
<feature type="active site" description="Proton donor" evidence="4">
    <location>
        <position position="451"/>
    </location>
</feature>
<evidence type="ECO:0000256" key="5">
    <source>
        <dbReference type="PIRSR" id="PIRSR623088-2"/>
    </source>
</evidence>
<dbReference type="GO" id="GO:0004114">
    <property type="term" value="F:3',5'-cyclic-nucleotide phosphodiesterase activity"/>
    <property type="evidence" value="ECO:0007669"/>
    <property type="project" value="InterPro"/>
</dbReference>
<dbReference type="PRINTS" id="PR00387">
    <property type="entry name" value="PDIESTERASE1"/>
</dbReference>
<feature type="domain" description="PDEase" evidence="9">
    <location>
        <begin position="375"/>
        <end position="699"/>
    </location>
</feature>
<dbReference type="CDD" id="cd00077">
    <property type="entry name" value="HDc"/>
    <property type="match status" value="1"/>
</dbReference>
<dbReference type="InterPro" id="IPR036971">
    <property type="entry name" value="PDEase_catalytic_dom_sf"/>
</dbReference>
<dbReference type="PANTHER" id="PTHR11347">
    <property type="entry name" value="CYCLIC NUCLEOTIDE PHOSPHODIESTERASE"/>
    <property type="match status" value="1"/>
</dbReference>
<organism evidence="10 11">
    <name type="scientific">Caenorhabditis bovis</name>
    <dbReference type="NCBI Taxonomy" id="2654633"/>
    <lineage>
        <taxon>Eukaryota</taxon>
        <taxon>Metazoa</taxon>
        <taxon>Ecdysozoa</taxon>
        <taxon>Nematoda</taxon>
        <taxon>Chromadorea</taxon>
        <taxon>Rhabditida</taxon>
        <taxon>Rhabditina</taxon>
        <taxon>Rhabditomorpha</taxon>
        <taxon>Rhabditoidea</taxon>
        <taxon>Rhabditidae</taxon>
        <taxon>Peloderinae</taxon>
        <taxon>Caenorhabditis</taxon>
    </lineage>
</organism>
<feature type="binding site" evidence="5">
    <location>
        <begin position="451"/>
        <end position="455"/>
    </location>
    <ligand>
        <name>AMP</name>
        <dbReference type="ChEBI" id="CHEBI:456215"/>
    </ligand>
</feature>
<evidence type="ECO:0000256" key="4">
    <source>
        <dbReference type="PIRSR" id="PIRSR623088-1"/>
    </source>
</evidence>
<evidence type="ECO:0000256" key="8">
    <source>
        <dbReference type="SAM" id="MobiDB-lite"/>
    </source>
</evidence>
<evidence type="ECO:0000256" key="1">
    <source>
        <dbReference type="ARBA" id="ARBA00007648"/>
    </source>
</evidence>
<dbReference type="Proteomes" id="UP000494206">
    <property type="component" value="Unassembled WGS sequence"/>
</dbReference>
<evidence type="ECO:0000259" key="9">
    <source>
        <dbReference type="PROSITE" id="PS51845"/>
    </source>
</evidence>
<comment type="cofactor">
    <cofactor evidence="7">
        <name>a divalent metal cation</name>
        <dbReference type="ChEBI" id="CHEBI:60240"/>
    </cofactor>
    <text evidence="7">Binds 2 divalent metal cations per subunit. Site 1 may preferentially bind zinc ions, while site 2 has a preference for magnesium and/or manganese ions.</text>
</comment>
<feature type="binding site" evidence="6">
    <location>
        <position position="455"/>
    </location>
    <ligand>
        <name>Zn(2+)</name>
        <dbReference type="ChEBI" id="CHEBI:29105"/>
        <label>1</label>
    </ligand>
</feature>
<evidence type="ECO:0000256" key="3">
    <source>
        <dbReference type="ARBA" id="ARBA00022801"/>
    </source>
</evidence>
<dbReference type="SUPFAM" id="SSF109604">
    <property type="entry name" value="HD-domain/PDEase-like"/>
    <property type="match status" value="1"/>
</dbReference>